<protein>
    <submittedName>
        <fullName evidence="7">Helix-turn-helix domain-containing protein</fullName>
    </submittedName>
</protein>
<feature type="transmembrane region" description="Helical" evidence="5">
    <location>
        <begin position="6"/>
        <end position="22"/>
    </location>
</feature>
<feature type="domain" description="HTH araC/xylS-type" evidence="6">
    <location>
        <begin position="263"/>
        <end position="367"/>
    </location>
</feature>
<feature type="coiled-coil region" evidence="4">
    <location>
        <begin position="210"/>
        <end position="237"/>
    </location>
</feature>
<dbReference type="GO" id="GO:0043565">
    <property type="term" value="F:sequence-specific DNA binding"/>
    <property type="evidence" value="ECO:0007669"/>
    <property type="project" value="InterPro"/>
</dbReference>
<dbReference type="RefSeq" id="WP_103905892.1">
    <property type="nucleotide sequence ID" value="NZ_CP049246.1"/>
</dbReference>
<evidence type="ECO:0000256" key="4">
    <source>
        <dbReference type="SAM" id="Coils"/>
    </source>
</evidence>
<proteinExistence type="predicted"/>
<feature type="transmembrane region" description="Helical" evidence="5">
    <location>
        <begin position="190"/>
        <end position="211"/>
    </location>
</feature>
<keyword evidence="5" id="KW-1133">Transmembrane helix</keyword>
<keyword evidence="1" id="KW-0805">Transcription regulation</keyword>
<sequence>MLPFLILDFCQILIFSLVLFRFQQLTGSNRYLIIIFLGGAIAVLSKITLYLAAPQPNFLTSISSTVCFSAMSHLFLYENVSGRKVKLWITVLHLLPMTLSILIFINALGALYHPTDEMWWLIISKTFRPYVLLFYFILDVWCLWKYRNTLSNLKDQINGGLLAYFVIHKVLLIGLLIFPKHLLPHESLNLYLGLLSMPTILAVIVYFKVILVSNRKNQELEDSIAELLEKETALNDHSSTVTNNNCKYQKSNLDDDKYQVLASRIKIYVQQEKPYLDMDFTAAQLAESLEVSQHDLSIAINQYLDSTFYEYINGLRIQYFLSQIDRVIAGEMTILVLAYTSGFSSKSTFNKYFKLLVGSSPSAYIDQHVKEQQANSLLLD</sequence>
<evidence type="ECO:0000256" key="1">
    <source>
        <dbReference type="ARBA" id="ARBA00023015"/>
    </source>
</evidence>
<evidence type="ECO:0000256" key="3">
    <source>
        <dbReference type="ARBA" id="ARBA00023163"/>
    </source>
</evidence>
<dbReference type="EMBL" id="FNUT01000004">
    <property type="protein sequence ID" value="SEG06080.1"/>
    <property type="molecule type" value="Genomic_DNA"/>
</dbReference>
<feature type="transmembrane region" description="Helical" evidence="5">
    <location>
        <begin position="31"/>
        <end position="52"/>
    </location>
</feature>
<feature type="transmembrane region" description="Helical" evidence="5">
    <location>
        <begin position="89"/>
        <end position="112"/>
    </location>
</feature>
<name>A0A1H5X3X7_9SPHI</name>
<dbReference type="Pfam" id="PF12833">
    <property type="entry name" value="HTH_18"/>
    <property type="match status" value="1"/>
</dbReference>
<dbReference type="AlphaFoldDB" id="A0A1H5X3X7"/>
<dbReference type="InterPro" id="IPR009057">
    <property type="entry name" value="Homeodomain-like_sf"/>
</dbReference>
<evidence type="ECO:0000259" key="6">
    <source>
        <dbReference type="PROSITE" id="PS01124"/>
    </source>
</evidence>
<dbReference type="PROSITE" id="PS01124">
    <property type="entry name" value="HTH_ARAC_FAMILY_2"/>
    <property type="match status" value="1"/>
</dbReference>
<dbReference type="SMART" id="SM00342">
    <property type="entry name" value="HTH_ARAC"/>
    <property type="match status" value="1"/>
</dbReference>
<dbReference type="PANTHER" id="PTHR43280:SF2">
    <property type="entry name" value="HTH-TYPE TRANSCRIPTIONAL REGULATOR EXSA"/>
    <property type="match status" value="1"/>
</dbReference>
<evidence type="ECO:0000313" key="7">
    <source>
        <dbReference type="EMBL" id="SEG06080.1"/>
    </source>
</evidence>
<keyword evidence="3" id="KW-0804">Transcription</keyword>
<feature type="transmembrane region" description="Helical" evidence="5">
    <location>
        <begin position="58"/>
        <end position="77"/>
    </location>
</feature>
<dbReference type="GO" id="GO:0003700">
    <property type="term" value="F:DNA-binding transcription factor activity"/>
    <property type="evidence" value="ECO:0007669"/>
    <property type="project" value="InterPro"/>
</dbReference>
<keyword evidence="5" id="KW-0812">Transmembrane</keyword>
<keyword evidence="4" id="KW-0175">Coiled coil</keyword>
<gene>
    <name evidence="7" type="ORF">SAMN05421877_104249</name>
</gene>
<reference evidence="8" key="1">
    <citation type="submission" date="2016-10" db="EMBL/GenBank/DDBJ databases">
        <authorList>
            <person name="Varghese N."/>
            <person name="Submissions S."/>
        </authorList>
    </citation>
    <scope>NUCLEOTIDE SEQUENCE [LARGE SCALE GENOMIC DNA]</scope>
    <source>
        <strain evidence="8">DSM 22361</strain>
    </source>
</reference>
<dbReference type="Proteomes" id="UP000236731">
    <property type="component" value="Unassembled WGS sequence"/>
</dbReference>
<evidence type="ECO:0000313" key="8">
    <source>
        <dbReference type="Proteomes" id="UP000236731"/>
    </source>
</evidence>
<accession>A0A1H5X3X7</accession>
<dbReference type="SUPFAM" id="SSF46689">
    <property type="entry name" value="Homeodomain-like"/>
    <property type="match status" value="1"/>
</dbReference>
<keyword evidence="2" id="KW-0238">DNA-binding</keyword>
<keyword evidence="5" id="KW-0472">Membrane</keyword>
<dbReference type="Gene3D" id="1.10.10.60">
    <property type="entry name" value="Homeodomain-like"/>
    <property type="match status" value="2"/>
</dbReference>
<evidence type="ECO:0000256" key="5">
    <source>
        <dbReference type="SAM" id="Phobius"/>
    </source>
</evidence>
<keyword evidence="8" id="KW-1185">Reference proteome</keyword>
<dbReference type="PANTHER" id="PTHR43280">
    <property type="entry name" value="ARAC-FAMILY TRANSCRIPTIONAL REGULATOR"/>
    <property type="match status" value="1"/>
</dbReference>
<feature type="transmembrane region" description="Helical" evidence="5">
    <location>
        <begin position="118"/>
        <end position="138"/>
    </location>
</feature>
<dbReference type="OrthoDB" id="9779074at2"/>
<organism evidence="7 8">
    <name type="scientific">Sphingobacterium lactis</name>
    <dbReference type="NCBI Taxonomy" id="797291"/>
    <lineage>
        <taxon>Bacteria</taxon>
        <taxon>Pseudomonadati</taxon>
        <taxon>Bacteroidota</taxon>
        <taxon>Sphingobacteriia</taxon>
        <taxon>Sphingobacteriales</taxon>
        <taxon>Sphingobacteriaceae</taxon>
        <taxon>Sphingobacterium</taxon>
    </lineage>
</organism>
<feature type="transmembrane region" description="Helical" evidence="5">
    <location>
        <begin position="159"/>
        <end position="178"/>
    </location>
</feature>
<evidence type="ECO:0000256" key="2">
    <source>
        <dbReference type="ARBA" id="ARBA00023125"/>
    </source>
</evidence>
<dbReference type="InterPro" id="IPR018060">
    <property type="entry name" value="HTH_AraC"/>
</dbReference>